<comment type="caution">
    <text evidence="2">The sequence shown here is derived from an EMBL/GenBank/DDBJ whole genome shotgun (WGS) entry which is preliminary data.</text>
</comment>
<dbReference type="PIRSF" id="PIRSF012939">
    <property type="entry name" value="Transpt_NO3_Nar2"/>
    <property type="match status" value="1"/>
</dbReference>
<keyword evidence="1" id="KW-1003">Cell membrane</keyword>
<comment type="function">
    <text evidence="1">Involved in nitrate transport.</text>
</comment>
<keyword evidence="3" id="KW-1185">Reference proteome</keyword>
<feature type="transmembrane region" description="Helical" evidence="1">
    <location>
        <begin position="173"/>
        <end position="192"/>
    </location>
</feature>
<dbReference type="Proteomes" id="UP000826271">
    <property type="component" value="Unassembled WGS sequence"/>
</dbReference>
<dbReference type="GO" id="GO:0015112">
    <property type="term" value="F:nitrate transmembrane transporter activity"/>
    <property type="evidence" value="ECO:0007669"/>
    <property type="project" value="TreeGrafter"/>
</dbReference>
<name>A0AAV6XI70_9LAMI</name>
<reference evidence="2" key="1">
    <citation type="submission" date="2019-10" db="EMBL/GenBank/DDBJ databases">
        <authorList>
            <person name="Zhang R."/>
            <person name="Pan Y."/>
            <person name="Wang J."/>
            <person name="Ma R."/>
            <person name="Yu S."/>
        </authorList>
    </citation>
    <scope>NUCLEOTIDE SEQUENCE</scope>
    <source>
        <strain evidence="2">LA-IB0</strain>
        <tissue evidence="2">Leaf</tissue>
    </source>
</reference>
<evidence type="ECO:0000313" key="3">
    <source>
        <dbReference type="Proteomes" id="UP000826271"/>
    </source>
</evidence>
<gene>
    <name evidence="2" type="ORF">BUALT_Bualt07G0019100</name>
</gene>
<dbReference type="Pfam" id="PF16974">
    <property type="entry name" value="NAR2"/>
    <property type="match status" value="1"/>
</dbReference>
<protein>
    <recommendedName>
        <fullName evidence="1">High-affinity nitrate transporter</fullName>
    </recommendedName>
</protein>
<dbReference type="EMBL" id="WHWC01000007">
    <property type="protein sequence ID" value="KAG8378765.1"/>
    <property type="molecule type" value="Genomic_DNA"/>
</dbReference>
<keyword evidence="1" id="KW-1133">Transmembrane helix</keyword>
<accession>A0AAV6XI70</accession>
<dbReference type="AlphaFoldDB" id="A0AAV6XI70"/>
<dbReference type="InterPro" id="IPR016605">
    <property type="entry name" value="Transptr_NO3_Nar2"/>
</dbReference>
<dbReference type="GO" id="GO:0042128">
    <property type="term" value="P:nitrate assimilation"/>
    <property type="evidence" value="ECO:0007669"/>
    <property type="project" value="UniProtKB-UniRule"/>
</dbReference>
<evidence type="ECO:0000256" key="1">
    <source>
        <dbReference type="PIRNR" id="PIRNR012939"/>
    </source>
</evidence>
<proteinExistence type="inferred from homology"/>
<comment type="similarity">
    <text evidence="1">Belongs to the NAR2 family.</text>
</comment>
<keyword evidence="1" id="KW-0472">Membrane</keyword>
<organism evidence="2 3">
    <name type="scientific">Buddleja alternifolia</name>
    <dbReference type="NCBI Taxonomy" id="168488"/>
    <lineage>
        <taxon>Eukaryota</taxon>
        <taxon>Viridiplantae</taxon>
        <taxon>Streptophyta</taxon>
        <taxon>Embryophyta</taxon>
        <taxon>Tracheophyta</taxon>
        <taxon>Spermatophyta</taxon>
        <taxon>Magnoliopsida</taxon>
        <taxon>eudicotyledons</taxon>
        <taxon>Gunneridae</taxon>
        <taxon>Pentapetalae</taxon>
        <taxon>asterids</taxon>
        <taxon>lamiids</taxon>
        <taxon>Lamiales</taxon>
        <taxon>Scrophulariaceae</taxon>
        <taxon>Buddlejeae</taxon>
        <taxon>Buddleja</taxon>
    </lineage>
</organism>
<dbReference type="PANTHER" id="PTHR34806:SF1">
    <property type="entry name" value="HIGH-AFFINITY NITRATE TRANSPORTER 3.1"/>
    <property type="match status" value="1"/>
</dbReference>
<dbReference type="PANTHER" id="PTHR34806">
    <property type="entry name" value="HIGH-AFFINITY NITRATE TRANSPORTER 3.2"/>
    <property type="match status" value="1"/>
</dbReference>
<keyword evidence="1" id="KW-0812">Transmembrane</keyword>
<sequence>MEVQGIVVASLLLSCFAATSYAVTFSSLRSTLVVSASTTQGQVLKAGDDKINIIWSLNTTLPSGTDSSYRTVKLKLCYAPISQHDRAWRKTVDDLEKDKTCQHKIVSRPYTPSNNTVTWIVLRDVPTATYFIRAYVHDSADHEVAFGQTTDSNKVNNLFEIEAVSGRHASLDIASVCFSAFSILSLFGFFYLEKRRGKSSQQK</sequence>
<dbReference type="GO" id="GO:0010167">
    <property type="term" value="P:response to nitrate"/>
    <property type="evidence" value="ECO:0007669"/>
    <property type="project" value="UniProtKB-UniRule"/>
</dbReference>
<evidence type="ECO:0000313" key="2">
    <source>
        <dbReference type="EMBL" id="KAG8378765.1"/>
    </source>
</evidence>
<keyword evidence="1" id="KW-0534">Nitrate assimilation</keyword>
<dbReference type="GO" id="GO:0005886">
    <property type="term" value="C:plasma membrane"/>
    <property type="evidence" value="ECO:0007669"/>
    <property type="project" value="UniProtKB-UniRule"/>
</dbReference>